<evidence type="ECO:0000313" key="9">
    <source>
        <dbReference type="Proteomes" id="UP000034883"/>
    </source>
</evidence>
<dbReference type="EMBL" id="CP011125">
    <property type="protein sequence ID" value="AKF10474.1"/>
    <property type="molecule type" value="Genomic_DNA"/>
</dbReference>
<dbReference type="STRING" id="927083.DB32_007623"/>
<name>A0A0F6SHH9_9BACT</name>
<sequence length="472" mass="51008">MLPVVPQLPTRIGDLRVIARLGCGGMAEVFLARRTGIEGFDRRVVVKRMLPHLAHDQALSMAMLDEGRVLARLSHPNVVAVEEIGHDDSAYFLVMEYLRGASLSGVERELRAEGRGIEPAVAAHVVAEVAAGLHAAHELTDASGRWLELVHRDVTPHNVFLTLHGEVKLLDFGIAHFADRSSRTNTGVAKGKFAYMAPEQFEGAAPDRRVDVFALGVVLHEMLSGQRLFARTTEAEIVRAVVDQEVPRPSEVAPDARIPRALEDVCMRALARDPDERFQTAAAMRAVLRAELRSLDPSQDVRDRVAELARAYAADAGDRQAMVRETATLPEVPWTVRGADEAGSMPPRDVGSDRETARAPLRPTALQRVPWIVTGALVTAIAGTLATLSPAASIPTIASAPPRVPITIDSVPSGAQVRIDGSVRGETPLTFDASRATSAVSVRISRDGYVTSEAEVVPDRPVSLRLHLARAH</sequence>
<dbReference type="PROSITE" id="PS00107">
    <property type="entry name" value="PROTEIN_KINASE_ATP"/>
    <property type="match status" value="1"/>
</dbReference>
<dbReference type="CDD" id="cd14014">
    <property type="entry name" value="STKc_PknB_like"/>
    <property type="match status" value="1"/>
</dbReference>
<evidence type="ECO:0000256" key="3">
    <source>
        <dbReference type="ARBA" id="ARBA00022777"/>
    </source>
</evidence>
<dbReference type="PANTHER" id="PTHR43289">
    <property type="entry name" value="MITOGEN-ACTIVATED PROTEIN KINASE KINASE KINASE 20-RELATED"/>
    <property type="match status" value="1"/>
</dbReference>
<evidence type="ECO:0000256" key="1">
    <source>
        <dbReference type="ARBA" id="ARBA00022679"/>
    </source>
</evidence>
<feature type="region of interest" description="Disordered" evidence="6">
    <location>
        <begin position="337"/>
        <end position="356"/>
    </location>
</feature>
<evidence type="ECO:0000313" key="8">
    <source>
        <dbReference type="EMBL" id="AKF10474.1"/>
    </source>
</evidence>
<dbReference type="PROSITE" id="PS50011">
    <property type="entry name" value="PROTEIN_KINASE_DOM"/>
    <property type="match status" value="1"/>
</dbReference>
<dbReference type="Gene3D" id="1.10.510.10">
    <property type="entry name" value="Transferase(Phosphotransferase) domain 1"/>
    <property type="match status" value="1"/>
</dbReference>
<dbReference type="Gene3D" id="3.30.200.20">
    <property type="entry name" value="Phosphorylase Kinase, domain 1"/>
    <property type="match status" value="1"/>
</dbReference>
<dbReference type="SUPFAM" id="SSF56112">
    <property type="entry name" value="Protein kinase-like (PK-like)"/>
    <property type="match status" value="1"/>
</dbReference>
<dbReference type="PANTHER" id="PTHR43289:SF6">
    <property type="entry name" value="SERINE_THREONINE-PROTEIN KINASE NEKL-3"/>
    <property type="match status" value="1"/>
</dbReference>
<keyword evidence="9" id="KW-1185">Reference proteome</keyword>
<dbReference type="Pfam" id="PF00069">
    <property type="entry name" value="Pkinase"/>
    <property type="match status" value="1"/>
</dbReference>
<dbReference type="InterPro" id="IPR017441">
    <property type="entry name" value="Protein_kinase_ATP_BS"/>
</dbReference>
<evidence type="ECO:0000256" key="4">
    <source>
        <dbReference type="ARBA" id="ARBA00022840"/>
    </source>
</evidence>
<protein>
    <submittedName>
        <fullName evidence="8">Serine/threonine protein kinase</fullName>
    </submittedName>
</protein>
<keyword evidence="4 5" id="KW-0067">ATP-binding</keyword>
<keyword evidence="8" id="KW-0723">Serine/threonine-protein kinase</keyword>
<organism evidence="8 9">
    <name type="scientific">Sandaracinus amylolyticus</name>
    <dbReference type="NCBI Taxonomy" id="927083"/>
    <lineage>
        <taxon>Bacteria</taxon>
        <taxon>Pseudomonadati</taxon>
        <taxon>Myxococcota</taxon>
        <taxon>Polyangia</taxon>
        <taxon>Polyangiales</taxon>
        <taxon>Sandaracinaceae</taxon>
        <taxon>Sandaracinus</taxon>
    </lineage>
</organism>
<dbReference type="GO" id="GO:0004674">
    <property type="term" value="F:protein serine/threonine kinase activity"/>
    <property type="evidence" value="ECO:0007669"/>
    <property type="project" value="UniProtKB-KW"/>
</dbReference>
<reference evidence="8 9" key="1">
    <citation type="submission" date="2015-03" db="EMBL/GenBank/DDBJ databases">
        <title>Genome assembly of Sandaracinus amylolyticus DSM 53668.</title>
        <authorList>
            <person name="Sharma G."/>
            <person name="Subramanian S."/>
        </authorList>
    </citation>
    <scope>NUCLEOTIDE SEQUENCE [LARGE SCALE GENOMIC DNA]</scope>
    <source>
        <strain evidence="8 9">DSM 53668</strain>
    </source>
</reference>
<dbReference type="PROSITE" id="PS00109">
    <property type="entry name" value="PROTEIN_KINASE_TYR"/>
    <property type="match status" value="1"/>
</dbReference>
<keyword evidence="1" id="KW-0808">Transferase</keyword>
<dbReference type="Proteomes" id="UP000034883">
    <property type="component" value="Chromosome"/>
</dbReference>
<evidence type="ECO:0000256" key="2">
    <source>
        <dbReference type="ARBA" id="ARBA00022741"/>
    </source>
</evidence>
<dbReference type="InterPro" id="IPR008266">
    <property type="entry name" value="Tyr_kinase_AS"/>
</dbReference>
<gene>
    <name evidence="8" type="ORF">DB32_007623</name>
</gene>
<dbReference type="InterPro" id="IPR011009">
    <property type="entry name" value="Kinase-like_dom_sf"/>
</dbReference>
<dbReference type="AlphaFoldDB" id="A0A0F6SHH9"/>
<accession>A0A0F6SHH9</accession>
<evidence type="ECO:0000256" key="6">
    <source>
        <dbReference type="SAM" id="MobiDB-lite"/>
    </source>
</evidence>
<feature type="domain" description="Protein kinase" evidence="7">
    <location>
        <begin position="15"/>
        <end position="292"/>
    </location>
</feature>
<proteinExistence type="predicted"/>
<keyword evidence="2 5" id="KW-0547">Nucleotide-binding</keyword>
<dbReference type="GO" id="GO:0005524">
    <property type="term" value="F:ATP binding"/>
    <property type="evidence" value="ECO:0007669"/>
    <property type="project" value="UniProtKB-UniRule"/>
</dbReference>
<keyword evidence="3 8" id="KW-0418">Kinase</keyword>
<dbReference type="InterPro" id="IPR013229">
    <property type="entry name" value="PEGA"/>
</dbReference>
<feature type="binding site" evidence="5">
    <location>
        <position position="47"/>
    </location>
    <ligand>
        <name>ATP</name>
        <dbReference type="ChEBI" id="CHEBI:30616"/>
    </ligand>
</feature>
<dbReference type="InterPro" id="IPR000719">
    <property type="entry name" value="Prot_kinase_dom"/>
</dbReference>
<evidence type="ECO:0000256" key="5">
    <source>
        <dbReference type="PROSITE-ProRule" id="PRU10141"/>
    </source>
</evidence>
<dbReference type="Pfam" id="PF08308">
    <property type="entry name" value="PEGA"/>
    <property type="match status" value="1"/>
</dbReference>
<evidence type="ECO:0000259" key="7">
    <source>
        <dbReference type="PROSITE" id="PS50011"/>
    </source>
</evidence>
<dbReference type="KEGG" id="samy:DB32_007623"/>